<dbReference type="SUPFAM" id="SSF63817">
    <property type="entry name" value="Sortase"/>
    <property type="match status" value="1"/>
</dbReference>
<proteinExistence type="predicted"/>
<dbReference type="RefSeq" id="WP_046438292.1">
    <property type="nucleotide sequence ID" value="NZ_CP011312.1"/>
</dbReference>
<feature type="transmembrane region" description="Helical" evidence="3">
    <location>
        <begin position="259"/>
        <end position="283"/>
    </location>
</feature>
<dbReference type="STRING" id="35755.UL82_00220"/>
<name>A0A0F6QXZ3_9CORY</name>
<keyword evidence="1 4" id="KW-0378">Hydrolase</keyword>
<dbReference type="Proteomes" id="UP000033457">
    <property type="component" value="Chromosome"/>
</dbReference>
<dbReference type="AlphaFoldDB" id="A0A0F6QXZ3"/>
<keyword evidence="3" id="KW-0472">Membrane</keyword>
<feature type="active site" description="Acyl-thioester intermediate" evidence="2">
    <location>
        <position position="222"/>
    </location>
</feature>
<dbReference type="InterPro" id="IPR023365">
    <property type="entry name" value="Sortase_dom-sf"/>
</dbReference>
<dbReference type="HOGENOM" id="CLU_045680_1_2_11"/>
<dbReference type="GO" id="GO:0016787">
    <property type="term" value="F:hydrolase activity"/>
    <property type="evidence" value="ECO:0007669"/>
    <property type="project" value="UniProtKB-KW"/>
</dbReference>
<dbReference type="CDD" id="cd05827">
    <property type="entry name" value="Sortase_C"/>
    <property type="match status" value="1"/>
</dbReference>
<dbReference type="InterPro" id="IPR005754">
    <property type="entry name" value="Sortase"/>
</dbReference>
<dbReference type="NCBIfam" id="NF033745">
    <property type="entry name" value="class_C_sortase"/>
    <property type="match status" value="1"/>
</dbReference>
<dbReference type="KEGG" id="cku:UL82_00220"/>
<keyword evidence="3" id="KW-0812">Transmembrane</keyword>
<feature type="transmembrane region" description="Helical" evidence="3">
    <location>
        <begin position="12"/>
        <end position="37"/>
    </location>
</feature>
<accession>A0A0F6QXZ3</accession>
<reference evidence="4 5" key="1">
    <citation type="journal article" date="2015" name="Genome Announc.">
        <title>Complete Genome Sequence of Corynebacterium kutscheri DSM 20755, a Corynebacterial Type Strain with Remarkably Low G+C Content of Chromosomal DNA.</title>
        <authorList>
            <person name="Ruckert C."/>
            <person name="Albersmeier A."/>
            <person name="Winkler A."/>
            <person name="Tauch A."/>
        </authorList>
    </citation>
    <scope>NUCLEOTIDE SEQUENCE [LARGE SCALE GENOMIC DNA]</scope>
    <source>
        <strain evidence="4 5">DSM 20755</strain>
    </source>
</reference>
<dbReference type="NCBIfam" id="TIGR01076">
    <property type="entry name" value="sortase_fam"/>
    <property type="match status" value="1"/>
</dbReference>
<dbReference type="EC" id="3.4.22.70" evidence="4"/>
<feature type="active site" description="Proton donor/acceptor" evidence="2">
    <location>
        <position position="160"/>
    </location>
</feature>
<sequence length="294" mass="32165">MTVTDVAPVKKSPVLALILMCICALAGVCVMAFPLVATQLNNWEQAKIAQNFPAPNESDYVIAQQAMEEARAYNDRAIQSVTPSDPWSGVDPASSPEFEEYLGVLNQYPAMAQISIPSLSVNLPVYHGTSDTTLLKGAGHLFGTALPVGGVGLRPVITAHTGLPEATLFDNLDKIKIGDAVYLRTIGEDFKYEVINREIILPHEVERIAPVADKDLITLITCTPYGINTHRILITAERRPMDPVESKEAFTGNGVVIQWWMKIVIASIIGLLLILVTLMLWALKLRREKKGHIG</sequence>
<evidence type="ECO:0000313" key="5">
    <source>
        <dbReference type="Proteomes" id="UP000033457"/>
    </source>
</evidence>
<gene>
    <name evidence="4" type="primary">srtE</name>
    <name evidence="4" type="ORF">UL82_00220</name>
</gene>
<protein>
    <submittedName>
        <fullName evidence="4">Sortase family protein, LPXTG-site transpeptidase</fullName>
        <ecNumber evidence="4">3.4.22.70</ecNumber>
    </submittedName>
</protein>
<dbReference type="EMBL" id="CP011312">
    <property type="protein sequence ID" value="AKE40287.1"/>
    <property type="molecule type" value="Genomic_DNA"/>
</dbReference>
<evidence type="ECO:0000256" key="3">
    <source>
        <dbReference type="SAM" id="Phobius"/>
    </source>
</evidence>
<keyword evidence="3" id="KW-1133">Transmembrane helix</keyword>
<evidence type="ECO:0000256" key="2">
    <source>
        <dbReference type="PIRSR" id="PIRSR605754-1"/>
    </source>
</evidence>
<keyword evidence="5" id="KW-1185">Reference proteome</keyword>
<dbReference type="Pfam" id="PF04203">
    <property type="entry name" value="Sortase"/>
    <property type="match status" value="1"/>
</dbReference>
<organism evidence="4 5">
    <name type="scientific">Corynebacterium kutscheri</name>
    <dbReference type="NCBI Taxonomy" id="35755"/>
    <lineage>
        <taxon>Bacteria</taxon>
        <taxon>Bacillati</taxon>
        <taxon>Actinomycetota</taxon>
        <taxon>Actinomycetes</taxon>
        <taxon>Mycobacteriales</taxon>
        <taxon>Corynebacteriaceae</taxon>
        <taxon>Corynebacterium</taxon>
    </lineage>
</organism>
<evidence type="ECO:0000313" key="4">
    <source>
        <dbReference type="EMBL" id="AKE40287.1"/>
    </source>
</evidence>
<evidence type="ECO:0000256" key="1">
    <source>
        <dbReference type="ARBA" id="ARBA00022801"/>
    </source>
</evidence>
<dbReference type="InterPro" id="IPR042002">
    <property type="entry name" value="Sortase_C"/>
</dbReference>
<dbReference type="Gene3D" id="2.40.260.10">
    <property type="entry name" value="Sortase"/>
    <property type="match status" value="1"/>
</dbReference>